<dbReference type="NCBIfam" id="TIGR02906">
    <property type="entry name" value="spore_CotS"/>
    <property type="match status" value="1"/>
</dbReference>
<dbReference type="Gene3D" id="3.30.200.20">
    <property type="entry name" value="Phosphorylase Kinase, domain 1"/>
    <property type="match status" value="1"/>
</dbReference>
<comment type="caution">
    <text evidence="2">The sequence shown here is derived from an EMBL/GenBank/DDBJ whole genome shotgun (WGS) entry which is preliminary data.</text>
</comment>
<dbReference type="AlphaFoldDB" id="A0AB36TEV0"/>
<dbReference type="InterPro" id="IPR047175">
    <property type="entry name" value="CotS-like"/>
</dbReference>
<name>A0AB36TEV0_ACETH</name>
<dbReference type="Pfam" id="PF01636">
    <property type="entry name" value="APH"/>
    <property type="match status" value="1"/>
</dbReference>
<protein>
    <submittedName>
        <fullName evidence="2">Spore coat protein I</fullName>
    </submittedName>
</protein>
<dbReference type="InterPro" id="IPR011009">
    <property type="entry name" value="Kinase-like_dom_sf"/>
</dbReference>
<dbReference type="InterPro" id="IPR002575">
    <property type="entry name" value="Aminoglycoside_PTrfase"/>
</dbReference>
<keyword evidence="2" id="KW-0167">Capsid protein</keyword>
<dbReference type="GO" id="GO:0042601">
    <property type="term" value="C:endospore-forming forespore"/>
    <property type="evidence" value="ECO:0007669"/>
    <property type="project" value="TreeGrafter"/>
</dbReference>
<reference evidence="2 3" key="1">
    <citation type="submission" date="2017-09" db="EMBL/GenBank/DDBJ databases">
        <title>Evaluation of Pacific Biosciences Sequencing Technology to Finishing C. thermocellum Genome Sequences.</title>
        <authorList>
            <person name="Brown S."/>
        </authorList>
    </citation>
    <scope>NUCLEOTIDE SEQUENCE [LARGE SCALE GENOMIC DNA]</scope>
    <source>
        <strain evidence="2 3">AD2</strain>
    </source>
</reference>
<feature type="domain" description="Aminoglycoside phosphotransferase" evidence="1">
    <location>
        <begin position="34"/>
        <end position="255"/>
    </location>
</feature>
<keyword evidence="2" id="KW-0946">Virion</keyword>
<evidence type="ECO:0000313" key="3">
    <source>
        <dbReference type="Proteomes" id="UP000223596"/>
    </source>
</evidence>
<dbReference type="SUPFAM" id="SSF56112">
    <property type="entry name" value="Protein kinase-like (PK-like)"/>
    <property type="match status" value="1"/>
</dbReference>
<accession>A0AB36TEV0</accession>
<organism evidence="2 3">
    <name type="scientific">Acetivibrio thermocellus AD2</name>
    <dbReference type="NCBI Taxonomy" id="1138384"/>
    <lineage>
        <taxon>Bacteria</taxon>
        <taxon>Bacillati</taxon>
        <taxon>Bacillota</taxon>
        <taxon>Clostridia</taxon>
        <taxon>Eubacteriales</taxon>
        <taxon>Oscillospiraceae</taxon>
        <taxon>Acetivibrio</taxon>
    </lineage>
</organism>
<proteinExistence type="predicted"/>
<evidence type="ECO:0000313" key="2">
    <source>
        <dbReference type="EMBL" id="PFH02407.1"/>
    </source>
</evidence>
<dbReference type="InterPro" id="IPR014255">
    <property type="entry name" value="Spore_coat_CotS"/>
</dbReference>
<dbReference type="Proteomes" id="UP000223596">
    <property type="component" value="Unassembled WGS sequence"/>
</dbReference>
<dbReference type="GeneID" id="35806042"/>
<sequence length="345" mass="38866">MNEVGKNPNMDLSKLASSVLEEYGIEPENISVVQSANIKTVWRIKTKDRELCLKRLKHPLDKALFSVNAQDFIYNHGGNVAGIIRDKEGNLIHSFNDQLFVVYEWLYGRDLSFVNADDLKSALHGLAKFHIASKGYVAPEGAKVSSKLGRWPEQYKSMADKLSSWKEASLGKPASASVNAYLKNVDEMLDICHRAMELLNASKYAELAGENSKSAVLCHQDYGKGNALFTDNGVYVIDLDGVTWDHPGRDLRKIIGKLSENRGAWSLDQIEKILDWYSEINPLSTADRELIYIDLMYPHWFFGLVKNIFKNNKSESPSKIEKTARLETSKVPLLAEKLRDIKSQG</sequence>
<dbReference type="RefSeq" id="WP_003515717.1">
    <property type="nucleotide sequence ID" value="NZ_CP013828.1"/>
</dbReference>
<gene>
    <name evidence="2" type="ORF">M972_111178</name>
</gene>
<dbReference type="PANTHER" id="PTHR39179">
    <property type="entry name" value="SPORE COAT PROTEIN I"/>
    <property type="match status" value="1"/>
</dbReference>
<dbReference type="Gene3D" id="3.90.1200.10">
    <property type="match status" value="1"/>
</dbReference>
<evidence type="ECO:0000259" key="1">
    <source>
        <dbReference type="Pfam" id="PF01636"/>
    </source>
</evidence>
<dbReference type="EMBL" id="PDBW01000001">
    <property type="protein sequence ID" value="PFH02407.1"/>
    <property type="molecule type" value="Genomic_DNA"/>
</dbReference>
<dbReference type="PANTHER" id="PTHR39179:SF1">
    <property type="entry name" value="SPORE COAT PROTEIN I"/>
    <property type="match status" value="1"/>
</dbReference>